<protein>
    <submittedName>
        <fullName evidence="1">Uncharacterized protein</fullName>
    </submittedName>
</protein>
<reference evidence="2" key="1">
    <citation type="journal article" date="2024" name="Proc. Natl. Acad. Sci. U.S.A.">
        <title>Extraordinary preservation of gene collinearity over three hundred million years revealed in homosporous lycophytes.</title>
        <authorList>
            <person name="Li C."/>
            <person name="Wickell D."/>
            <person name="Kuo L.Y."/>
            <person name="Chen X."/>
            <person name="Nie B."/>
            <person name="Liao X."/>
            <person name="Peng D."/>
            <person name="Ji J."/>
            <person name="Jenkins J."/>
            <person name="Williams M."/>
            <person name="Shu S."/>
            <person name="Plott C."/>
            <person name="Barry K."/>
            <person name="Rajasekar S."/>
            <person name="Grimwood J."/>
            <person name="Han X."/>
            <person name="Sun S."/>
            <person name="Hou Z."/>
            <person name="He W."/>
            <person name="Dai G."/>
            <person name="Sun C."/>
            <person name="Schmutz J."/>
            <person name="Leebens-Mack J.H."/>
            <person name="Li F.W."/>
            <person name="Wang L."/>
        </authorList>
    </citation>
    <scope>NUCLEOTIDE SEQUENCE [LARGE SCALE GENOMIC DNA]</scope>
    <source>
        <strain evidence="2">cv. PW_Plant_1</strain>
    </source>
</reference>
<name>A0ACC2AAG0_DIPCM</name>
<gene>
    <name evidence="1" type="ORF">O6H91_23G043500</name>
</gene>
<sequence length="108" mass="12096">MKGKTQDQACELIGSILSAAIIFHRKSDHLDFASAAVEPCQESDFIIVSCSSPQEFGSLKHCYLPPAPYSCKYANSFLDLTLSVWELSGLEHRNITRAICKFRKMSHE</sequence>
<dbReference type="Proteomes" id="UP001162992">
    <property type="component" value="Chromosome 23"/>
</dbReference>
<proteinExistence type="predicted"/>
<dbReference type="EMBL" id="CM055114">
    <property type="protein sequence ID" value="KAJ7514431.1"/>
    <property type="molecule type" value="Genomic_DNA"/>
</dbReference>
<accession>A0ACC2AAG0</accession>
<evidence type="ECO:0000313" key="2">
    <source>
        <dbReference type="Proteomes" id="UP001162992"/>
    </source>
</evidence>
<evidence type="ECO:0000313" key="1">
    <source>
        <dbReference type="EMBL" id="KAJ7514431.1"/>
    </source>
</evidence>
<organism evidence="1 2">
    <name type="scientific">Diphasiastrum complanatum</name>
    <name type="common">Issler's clubmoss</name>
    <name type="synonym">Lycopodium complanatum</name>
    <dbReference type="NCBI Taxonomy" id="34168"/>
    <lineage>
        <taxon>Eukaryota</taxon>
        <taxon>Viridiplantae</taxon>
        <taxon>Streptophyta</taxon>
        <taxon>Embryophyta</taxon>
        <taxon>Tracheophyta</taxon>
        <taxon>Lycopodiopsida</taxon>
        <taxon>Lycopodiales</taxon>
        <taxon>Lycopodiaceae</taxon>
        <taxon>Lycopodioideae</taxon>
        <taxon>Diphasiastrum</taxon>
    </lineage>
</organism>
<keyword evidence="2" id="KW-1185">Reference proteome</keyword>
<comment type="caution">
    <text evidence="1">The sequence shown here is derived from an EMBL/GenBank/DDBJ whole genome shotgun (WGS) entry which is preliminary data.</text>
</comment>